<dbReference type="PROSITE" id="PS50294">
    <property type="entry name" value="WD_REPEATS_REGION"/>
    <property type="match status" value="1"/>
</dbReference>
<dbReference type="InterPro" id="IPR001680">
    <property type="entry name" value="WD40_rpt"/>
</dbReference>
<dbReference type="GO" id="GO:0043161">
    <property type="term" value="P:proteasome-mediated ubiquitin-dependent protein catabolic process"/>
    <property type="evidence" value="ECO:0007669"/>
    <property type="project" value="TreeGrafter"/>
</dbReference>
<dbReference type="GO" id="GO:0030674">
    <property type="term" value="F:protein-macromolecule adaptor activity"/>
    <property type="evidence" value="ECO:0007669"/>
    <property type="project" value="TreeGrafter"/>
</dbReference>
<dbReference type="PROSITE" id="PS50082">
    <property type="entry name" value="WD_REPEATS_2"/>
    <property type="match status" value="2"/>
</dbReference>
<dbReference type="SMART" id="SM00320">
    <property type="entry name" value="WD40"/>
    <property type="match status" value="2"/>
</dbReference>
<dbReference type="AlphaFoldDB" id="S8CEL2"/>
<dbReference type="SUPFAM" id="SSF50978">
    <property type="entry name" value="WD40 repeat-like"/>
    <property type="match status" value="1"/>
</dbReference>
<keyword evidence="4" id="KW-0853">WD repeat</keyword>
<dbReference type="InterPro" id="IPR051865">
    <property type="entry name" value="WD-repeat_CDT2_adapter"/>
</dbReference>
<evidence type="ECO:0000313" key="6">
    <source>
        <dbReference type="Proteomes" id="UP000015453"/>
    </source>
</evidence>
<name>S8CEL2_9LAMI</name>
<dbReference type="Proteomes" id="UP000015453">
    <property type="component" value="Unassembled WGS sequence"/>
</dbReference>
<evidence type="ECO:0000256" key="3">
    <source>
        <dbReference type="ARBA" id="ARBA00038344"/>
    </source>
</evidence>
<dbReference type="PANTHER" id="PTHR22852">
    <property type="entry name" value="LETHAL 2 DENTICLELESS PROTEIN RETINOIC ACID-REGULATED NUCLEAR MATRIX-ASSOCIATED PROTEIN"/>
    <property type="match status" value="1"/>
</dbReference>
<proteinExistence type="inferred from homology"/>
<sequence>MEVSNTRSIFEDLSSREVNGFRVRKRSYVTDESLDLDPIGAIAVTHRGEPSPPMSLSFCQTSKSAHILALADEGGYVTLINSRQKFMDFSSHEENAEKAKVSEWVAHENAIFDLRWIKGDLNLLTASGDQSIKVWDANEKKCTRTLLGHTGSIKTISCHPTNQGEFPNFIYSQINILVSGSRDGSFAIWDIRNSKSAHQKLCVSPTSVIHEAHTCPGRRRRCRKAESMSITSVLYLKDEVSVATAGAVD</sequence>
<feature type="non-terminal residue" evidence="5">
    <location>
        <position position="249"/>
    </location>
</feature>
<keyword evidence="6" id="KW-1185">Reference proteome</keyword>
<comment type="similarity">
    <text evidence="3">Belongs to the WD repeat cdt2 family.</text>
</comment>
<feature type="repeat" description="WD" evidence="4">
    <location>
        <begin position="104"/>
        <end position="145"/>
    </location>
</feature>
<keyword evidence="2" id="KW-0833">Ubl conjugation pathway</keyword>
<evidence type="ECO:0000256" key="4">
    <source>
        <dbReference type="PROSITE-ProRule" id="PRU00221"/>
    </source>
</evidence>
<protein>
    <submittedName>
        <fullName evidence="5">Uncharacterized protein</fullName>
    </submittedName>
</protein>
<accession>S8CEL2</accession>
<reference evidence="5 6" key="1">
    <citation type="journal article" date="2013" name="BMC Genomics">
        <title>The miniature genome of a carnivorous plant Genlisea aurea contains a low number of genes and short non-coding sequences.</title>
        <authorList>
            <person name="Leushkin E.V."/>
            <person name="Sutormin R.A."/>
            <person name="Nabieva E.R."/>
            <person name="Penin A.A."/>
            <person name="Kondrashov A.S."/>
            <person name="Logacheva M.D."/>
        </authorList>
    </citation>
    <scope>NUCLEOTIDE SEQUENCE [LARGE SCALE GENOMIC DNA]</scope>
</reference>
<dbReference type="Gene3D" id="2.130.10.10">
    <property type="entry name" value="YVTN repeat-like/Quinoprotein amine dehydrogenase"/>
    <property type="match status" value="1"/>
</dbReference>
<dbReference type="GO" id="GO:0005634">
    <property type="term" value="C:nucleus"/>
    <property type="evidence" value="ECO:0007669"/>
    <property type="project" value="TreeGrafter"/>
</dbReference>
<dbReference type="PANTHER" id="PTHR22852:SF0">
    <property type="entry name" value="DENTICLELESS PROTEIN HOMOLOG"/>
    <property type="match status" value="1"/>
</dbReference>
<dbReference type="Pfam" id="PF00400">
    <property type="entry name" value="WD40"/>
    <property type="match status" value="2"/>
</dbReference>
<comment type="caution">
    <text evidence="5">The sequence shown here is derived from an EMBL/GenBank/DDBJ whole genome shotgun (WGS) entry which is preliminary data.</text>
</comment>
<organism evidence="5 6">
    <name type="scientific">Genlisea aurea</name>
    <dbReference type="NCBI Taxonomy" id="192259"/>
    <lineage>
        <taxon>Eukaryota</taxon>
        <taxon>Viridiplantae</taxon>
        <taxon>Streptophyta</taxon>
        <taxon>Embryophyta</taxon>
        <taxon>Tracheophyta</taxon>
        <taxon>Spermatophyta</taxon>
        <taxon>Magnoliopsida</taxon>
        <taxon>eudicotyledons</taxon>
        <taxon>Gunneridae</taxon>
        <taxon>Pentapetalae</taxon>
        <taxon>asterids</taxon>
        <taxon>lamiids</taxon>
        <taxon>Lamiales</taxon>
        <taxon>Lentibulariaceae</taxon>
        <taxon>Genlisea</taxon>
    </lineage>
</organism>
<comment type="pathway">
    <text evidence="1">Protein modification; protein ubiquitination.</text>
</comment>
<feature type="repeat" description="WD" evidence="4">
    <location>
        <begin position="175"/>
        <end position="199"/>
    </location>
</feature>
<dbReference type="InterPro" id="IPR015943">
    <property type="entry name" value="WD40/YVTN_repeat-like_dom_sf"/>
</dbReference>
<evidence type="ECO:0000313" key="5">
    <source>
        <dbReference type="EMBL" id="EPS65344.1"/>
    </source>
</evidence>
<dbReference type="InterPro" id="IPR036322">
    <property type="entry name" value="WD40_repeat_dom_sf"/>
</dbReference>
<dbReference type="EMBL" id="AUSU01004291">
    <property type="protein sequence ID" value="EPS65344.1"/>
    <property type="molecule type" value="Genomic_DNA"/>
</dbReference>
<dbReference type="OrthoDB" id="2096344at2759"/>
<evidence type="ECO:0000256" key="1">
    <source>
        <dbReference type="ARBA" id="ARBA00004906"/>
    </source>
</evidence>
<evidence type="ECO:0000256" key="2">
    <source>
        <dbReference type="ARBA" id="ARBA00022786"/>
    </source>
</evidence>
<gene>
    <name evidence="5" type="ORF">M569_09434</name>
</gene>